<evidence type="ECO:0000313" key="4">
    <source>
        <dbReference type="Proteomes" id="UP000017836"/>
    </source>
</evidence>
<evidence type="ECO:0000313" key="3">
    <source>
        <dbReference type="EMBL" id="ERM95010.1"/>
    </source>
</evidence>
<accession>W1NIK9</accession>
<reference evidence="4" key="1">
    <citation type="journal article" date="2013" name="Science">
        <title>The Amborella genome and the evolution of flowering plants.</title>
        <authorList>
            <consortium name="Amborella Genome Project"/>
        </authorList>
    </citation>
    <scope>NUCLEOTIDE SEQUENCE [LARGE SCALE GENOMIC DNA]</scope>
</reference>
<dbReference type="PANTHER" id="PTHR34937">
    <property type="entry name" value="OS08G0559800 PROTEIN"/>
    <property type="match status" value="1"/>
</dbReference>
<dbReference type="Gramene" id="ERM95010">
    <property type="protein sequence ID" value="ERM95010"/>
    <property type="gene ID" value="AMTR_s00009p00236500"/>
</dbReference>
<dbReference type="eggNOG" id="ENOG502QUP5">
    <property type="taxonomic scope" value="Eukaryota"/>
</dbReference>
<dbReference type="AlphaFoldDB" id="W1NIK9"/>
<keyword evidence="4" id="KW-1185">Reference proteome</keyword>
<evidence type="ECO:0000256" key="1">
    <source>
        <dbReference type="SAM" id="Coils"/>
    </source>
</evidence>
<name>W1NIK9_AMBTC</name>
<dbReference type="Proteomes" id="UP000017836">
    <property type="component" value="Unassembled WGS sequence"/>
</dbReference>
<keyword evidence="1" id="KW-0175">Coiled coil</keyword>
<dbReference type="HOGENOM" id="CLU_032437_0_0_1"/>
<dbReference type="InterPro" id="IPR040300">
    <property type="entry name" value="At3g49055-like"/>
</dbReference>
<evidence type="ECO:0000256" key="2">
    <source>
        <dbReference type="SAM" id="MobiDB-lite"/>
    </source>
</evidence>
<protein>
    <submittedName>
        <fullName evidence="3">Uncharacterized protein</fullName>
    </submittedName>
</protein>
<proteinExistence type="predicted"/>
<feature type="region of interest" description="Disordered" evidence="2">
    <location>
        <begin position="1"/>
        <end position="25"/>
    </location>
</feature>
<dbReference type="OrthoDB" id="1925974at2759"/>
<dbReference type="EMBL" id="KI397501">
    <property type="protein sequence ID" value="ERM95010.1"/>
    <property type="molecule type" value="Genomic_DNA"/>
</dbReference>
<gene>
    <name evidence="3" type="ORF">AMTR_s00009p00236500</name>
</gene>
<organism evidence="3 4">
    <name type="scientific">Amborella trichopoda</name>
    <dbReference type="NCBI Taxonomy" id="13333"/>
    <lineage>
        <taxon>Eukaryota</taxon>
        <taxon>Viridiplantae</taxon>
        <taxon>Streptophyta</taxon>
        <taxon>Embryophyta</taxon>
        <taxon>Tracheophyta</taxon>
        <taxon>Spermatophyta</taxon>
        <taxon>Magnoliopsida</taxon>
        <taxon>Amborellales</taxon>
        <taxon>Amborellaceae</taxon>
        <taxon>Amborella</taxon>
    </lineage>
</organism>
<dbReference type="OMA" id="TRYACWP"/>
<sequence length="463" mass="52822">MADDSSGTPEHYTLEPKTQNQRTPNPKIHHFETLTLGHEADFSSVHFHRLGVQAKAMTMEDNQKTLEERTKWRRFISNQSEVMTDIHARLCRVLEKIGASKLETNEERHAKELGFDEELDDYVISVRSIWRTVTAVEDGLKGYEEIRVRERKELENSVVSLTEENRDINRLLRVALMEKEAVERDYNRLKGGGDQRRGAILQIAERGLQKVGFGFMMGFSTTESEACGNSGKVKSDESEGEEEVVSVASTVENIMKNLRLENAQRKQSLEESRADTERLQSLTENQAQKLVESALCIKDLEERETTLAQNVEELIMEMTATEEEVARWREACELEVEAGKHFAGQRDTEVAMLREELEKTRASLEIANGKLKVKEELAVAAMAAQEAAERSLDLADSRSAELRDRIEELSRQVEEAEGRAERGARRKVRYVCWPWRALRVFGPPGRGGPTWRRVLPDMEALLH</sequence>
<dbReference type="KEGG" id="atr:18422861"/>
<dbReference type="PANTHER" id="PTHR34937:SF2">
    <property type="entry name" value="OS08G0559800 PROTEIN"/>
    <property type="match status" value="1"/>
</dbReference>
<feature type="coiled-coil region" evidence="1">
    <location>
        <begin position="255"/>
        <end position="426"/>
    </location>
</feature>